<feature type="transmembrane region" description="Helical" evidence="1">
    <location>
        <begin position="73"/>
        <end position="91"/>
    </location>
</feature>
<organism evidence="2 3">
    <name type="scientific">Flavobacterium taihuense</name>
    <dbReference type="NCBI Taxonomy" id="2857508"/>
    <lineage>
        <taxon>Bacteria</taxon>
        <taxon>Pseudomonadati</taxon>
        <taxon>Bacteroidota</taxon>
        <taxon>Flavobacteriia</taxon>
        <taxon>Flavobacteriales</taxon>
        <taxon>Flavobacteriaceae</taxon>
        <taxon>Flavobacterium</taxon>
    </lineage>
</organism>
<comment type="caution">
    <text evidence="2">The sequence shown here is derived from an EMBL/GenBank/DDBJ whole genome shotgun (WGS) entry which is preliminary data.</text>
</comment>
<feature type="transmembrane region" description="Helical" evidence="1">
    <location>
        <begin position="45"/>
        <end position="61"/>
    </location>
</feature>
<accession>A0ABS6XUN3</accession>
<proteinExistence type="predicted"/>
<dbReference type="Pfam" id="PF11376">
    <property type="entry name" value="DUF3179"/>
    <property type="match status" value="1"/>
</dbReference>
<evidence type="ECO:0000313" key="3">
    <source>
        <dbReference type="Proteomes" id="UP000812031"/>
    </source>
</evidence>
<name>A0ABS6XUN3_9FLAO</name>
<keyword evidence="1" id="KW-0812">Transmembrane</keyword>
<evidence type="ECO:0000313" key="2">
    <source>
        <dbReference type="EMBL" id="MBW4359971.1"/>
    </source>
</evidence>
<gene>
    <name evidence="2" type="ORF">KZH69_05690</name>
</gene>
<dbReference type="InterPro" id="IPR021516">
    <property type="entry name" value="DUF3179"/>
</dbReference>
<protein>
    <submittedName>
        <fullName evidence="2">DUF3179 domain-containing protein</fullName>
    </submittedName>
</protein>
<sequence length="380" mass="44081">MAKKIYYLGILGIVLFEIANVYFIMPMPGSQEMNSIDLAYFLYSWRWIFRLVFILMLLYGFKAAFQKSKILSLIFFVIAIGIGYATNYVMAADSMFLQTHNLKMSDASKSKINTSRIVIGITYKGESRAYPIQFLGYHHQVFDTIAQHPILVTYCTVCRSGRVFEPIVNGTKETFRLVGMDHFNAMFEDQTTKSWWRQATGEAIAGTLKGQSLPELPSRQMSLKQWLALNPKSLIMQMDKGFKTEYDSLSNYESGRRKGNLTRRDTLSWKDKSWIVGITVDNQSKAYDWNDFVKKRIIYDVINNKPIVLILANDNTSFIAFERSSKEQKFNLTNTVLNDGQNEYTFLGQSRNPLIRDLKPIKAYQEYWHSWKTFHPFTLK</sequence>
<keyword evidence="1" id="KW-1133">Transmembrane helix</keyword>
<dbReference type="Proteomes" id="UP000812031">
    <property type="component" value="Unassembled WGS sequence"/>
</dbReference>
<keyword evidence="3" id="KW-1185">Reference proteome</keyword>
<evidence type="ECO:0000256" key="1">
    <source>
        <dbReference type="SAM" id="Phobius"/>
    </source>
</evidence>
<keyword evidence="1" id="KW-0472">Membrane</keyword>
<feature type="transmembrane region" description="Helical" evidence="1">
    <location>
        <begin position="5"/>
        <end position="25"/>
    </location>
</feature>
<dbReference type="RefSeq" id="WP_219316484.1">
    <property type="nucleotide sequence ID" value="NZ_JAHWYN010000004.1"/>
</dbReference>
<reference evidence="2 3" key="1">
    <citation type="submission" date="2021-07" db="EMBL/GenBank/DDBJ databases">
        <title>Flavobacterium sp. nov. isolated from sediment on the Taihu Lake.</title>
        <authorList>
            <person name="Qu J.-H."/>
        </authorList>
    </citation>
    <scope>NUCLEOTIDE SEQUENCE [LARGE SCALE GENOMIC DNA]</scope>
    <source>
        <strain evidence="2 3">NAS39</strain>
    </source>
</reference>
<dbReference type="EMBL" id="JAHWYN010000004">
    <property type="protein sequence ID" value="MBW4359971.1"/>
    <property type="molecule type" value="Genomic_DNA"/>
</dbReference>